<protein>
    <recommendedName>
        <fullName evidence="4">Ankyrin repeat domain containing protein</fullName>
    </recommendedName>
</protein>
<gene>
    <name evidence="2" type="ORF">pkur_cds_48</name>
</gene>
<feature type="region of interest" description="Disordered" evidence="1">
    <location>
        <begin position="333"/>
        <end position="378"/>
    </location>
</feature>
<sequence length="378" mass="41093">MMMMATQGDMTTVLGKRSAEQCAHAEGEGAVGQPIDGSVSPKRLRCDSPTPTSPESDGLFVWDGIECDAEDIACRDRIAFAATDDALPVRDLVTVIAEATPYQIELAMLHLFSSPGAFSRMCRALASEPNLPKNLNLEALVYRAAHEDRPRIVATMLYRLCEEDDVAKALLTAVEEDDLVAVKAIETACQSTDNMSDGSHQRLARNALCEAAQAGRVSIVAYLVTVCYHDAIEEALSVCIDAARMSYLARDDDDDEDEDEEDEGRDGGDGGKQDRTKSHAESTEVGDETAAKTVAVFATLWEHADLCAHDYIATLAPCPIRDYLVNRINEGEPCADSCMSNMPDDSEDEEDEDEDEEDVSTTDDGGHCNEDKDAHDGR</sequence>
<evidence type="ECO:0000256" key="1">
    <source>
        <dbReference type="SAM" id="MobiDB-lite"/>
    </source>
</evidence>
<feature type="compositionally biased region" description="Acidic residues" evidence="1">
    <location>
        <begin position="344"/>
        <end position="361"/>
    </location>
</feature>
<dbReference type="EMBL" id="ON887157">
    <property type="protein sequence ID" value="WBR14223.1"/>
    <property type="molecule type" value="Genomic_DNA"/>
</dbReference>
<dbReference type="Proteomes" id="UP001185135">
    <property type="component" value="Segment"/>
</dbReference>
<feature type="compositionally biased region" description="Basic and acidic residues" evidence="1">
    <location>
        <begin position="364"/>
        <end position="378"/>
    </location>
</feature>
<proteinExistence type="predicted"/>
<evidence type="ECO:0000313" key="3">
    <source>
        <dbReference type="Proteomes" id="UP001185135"/>
    </source>
</evidence>
<reference evidence="2" key="1">
    <citation type="submission" date="2022-06" db="EMBL/GenBank/DDBJ databases">
        <authorList>
            <person name="Legendre M."/>
            <person name="Claverie J.-M."/>
            <person name="Alempic J.-M."/>
            <person name="Abergel C."/>
        </authorList>
    </citation>
    <scope>NUCLEOTIDE SEQUENCE</scope>
    <source>
        <strain evidence="2">Kuranda</strain>
    </source>
</reference>
<evidence type="ECO:0000313" key="2">
    <source>
        <dbReference type="EMBL" id="WBR14223.1"/>
    </source>
</evidence>
<organism evidence="2 3">
    <name type="scientific">Pandoravirus kuranda</name>
    <dbReference type="NCBI Taxonomy" id="3019033"/>
    <lineage>
        <taxon>Viruses</taxon>
        <taxon>Pandoravirus</taxon>
    </lineage>
</organism>
<feature type="region of interest" description="Disordered" evidence="1">
    <location>
        <begin position="250"/>
        <end position="287"/>
    </location>
</feature>
<accession>A0AA95EG44</accession>
<name>A0AA95EG44_9VIRU</name>
<feature type="region of interest" description="Disordered" evidence="1">
    <location>
        <begin position="24"/>
        <end position="55"/>
    </location>
</feature>
<feature type="compositionally biased region" description="Basic and acidic residues" evidence="1">
    <location>
        <begin position="265"/>
        <end position="282"/>
    </location>
</feature>
<evidence type="ECO:0008006" key="4">
    <source>
        <dbReference type="Google" id="ProtNLM"/>
    </source>
</evidence>
<feature type="compositionally biased region" description="Acidic residues" evidence="1">
    <location>
        <begin position="251"/>
        <end position="264"/>
    </location>
</feature>